<dbReference type="EMBL" id="KQ030533">
    <property type="protein sequence ID" value="KJZ73672.1"/>
    <property type="molecule type" value="Genomic_DNA"/>
</dbReference>
<dbReference type="Pfam" id="PF04488">
    <property type="entry name" value="Gly_transf_sug"/>
    <property type="match status" value="1"/>
</dbReference>
<dbReference type="PANTHER" id="PTHR46830:SF2">
    <property type="entry name" value="ALPHA-1,4-N-ACETYLGLUCOSAMINYLTRANSFERASE"/>
    <property type="match status" value="1"/>
</dbReference>
<dbReference type="SUPFAM" id="SSF53448">
    <property type="entry name" value="Nucleotide-diphospho-sugar transferases"/>
    <property type="match status" value="1"/>
</dbReference>
<dbReference type="InterPro" id="IPR007577">
    <property type="entry name" value="GlycoTrfase_DXD_sugar-bd_CS"/>
</dbReference>
<dbReference type="Gene3D" id="3.90.550.20">
    <property type="match status" value="1"/>
</dbReference>
<evidence type="ECO:0000256" key="1">
    <source>
        <dbReference type="ARBA" id="ARBA00009003"/>
    </source>
</evidence>
<name>A0A0F7ZZ63_9HYPO</name>
<protein>
    <recommendedName>
        <fullName evidence="4">Alpha 1,4-glycosyltransferase domain-containing protein</fullName>
    </recommendedName>
</protein>
<evidence type="ECO:0008006" key="4">
    <source>
        <dbReference type="Google" id="ProtNLM"/>
    </source>
</evidence>
<proteinExistence type="inferred from homology"/>
<dbReference type="AlphaFoldDB" id="A0A0F7ZZ63"/>
<evidence type="ECO:0000313" key="2">
    <source>
        <dbReference type="EMBL" id="KJZ73672.1"/>
    </source>
</evidence>
<organism evidence="2 3">
    <name type="scientific">Hirsutella minnesotensis 3608</name>
    <dbReference type="NCBI Taxonomy" id="1043627"/>
    <lineage>
        <taxon>Eukaryota</taxon>
        <taxon>Fungi</taxon>
        <taxon>Dikarya</taxon>
        <taxon>Ascomycota</taxon>
        <taxon>Pezizomycotina</taxon>
        <taxon>Sordariomycetes</taxon>
        <taxon>Hypocreomycetidae</taxon>
        <taxon>Hypocreales</taxon>
        <taxon>Ophiocordycipitaceae</taxon>
        <taxon>Hirsutella</taxon>
    </lineage>
</organism>
<dbReference type="PANTHER" id="PTHR46830">
    <property type="entry name" value="TRANSFERASE, PUTATIVE-RELATED"/>
    <property type="match status" value="1"/>
</dbReference>
<dbReference type="Proteomes" id="UP000054481">
    <property type="component" value="Unassembled WGS sequence"/>
</dbReference>
<evidence type="ECO:0000313" key="3">
    <source>
        <dbReference type="Proteomes" id="UP000054481"/>
    </source>
</evidence>
<reference evidence="2 3" key="1">
    <citation type="journal article" date="2014" name="Genome Biol. Evol.">
        <title>Comparative genomics and transcriptomics analyses reveal divergent lifestyle features of nematode endoparasitic fungus Hirsutella minnesotensis.</title>
        <authorList>
            <person name="Lai Y."/>
            <person name="Liu K."/>
            <person name="Zhang X."/>
            <person name="Zhang X."/>
            <person name="Li K."/>
            <person name="Wang N."/>
            <person name="Shu C."/>
            <person name="Wu Y."/>
            <person name="Wang C."/>
            <person name="Bushley K.E."/>
            <person name="Xiang M."/>
            <person name="Liu X."/>
        </authorList>
    </citation>
    <scope>NUCLEOTIDE SEQUENCE [LARGE SCALE GENOMIC DNA]</scope>
    <source>
        <strain evidence="2 3">3608</strain>
    </source>
</reference>
<gene>
    <name evidence="2" type="ORF">HIM_07005</name>
</gene>
<dbReference type="OrthoDB" id="409543at2759"/>
<sequence length="353" mass="40874">MGVLVTAKQRRRRLLPIIVGFFCFSLAFAFIVDNGFRERALNFVRPSWFYVSGLTRYNFRPSPLERACFDGTVKRLNAPNVTVSIPRVVHFITGIDRPNPINLITWLAVRAAAANLGPDAEIRLHYIHLSEEGPWWSDVKDRVTLVHHEPDFLRNFSHIKPPPEEWHPAHKADILRLQILRSEGGIYLDTDVILLRPLDTLLKGRRDVIMGYEGGNRAGMCNAVIMAKSRAPFLDRWYGMYQNFDPNDWNHHSVILPRKLAAIHVDDICPLAPTAFFWPMWTDDQVAWMHKPLGRSEALEVAKDIRRYGALFPRQLAYHATGAEKHFRARDTEDILRQDTRFNMLVRQYIDED</sequence>
<dbReference type="InterPro" id="IPR029044">
    <property type="entry name" value="Nucleotide-diphossugar_trans"/>
</dbReference>
<keyword evidence="3" id="KW-1185">Reference proteome</keyword>
<accession>A0A0F7ZZ63</accession>
<comment type="similarity">
    <text evidence="1">Belongs to the glycosyltransferase 32 family.</text>
</comment>
<dbReference type="GO" id="GO:1901135">
    <property type="term" value="P:carbohydrate derivative metabolic process"/>
    <property type="evidence" value="ECO:0007669"/>
    <property type="project" value="UniProtKB-ARBA"/>
</dbReference>